<dbReference type="GO" id="GO:0051123">
    <property type="term" value="P:RNA polymerase II preinitiation complex assembly"/>
    <property type="evidence" value="ECO:0007669"/>
    <property type="project" value="InterPro"/>
</dbReference>
<comment type="subcellular location">
    <subcellularLocation>
        <location evidence="1">Nucleus</location>
    </subcellularLocation>
</comment>
<dbReference type="GO" id="GO:0005669">
    <property type="term" value="C:transcription factor TFIID complex"/>
    <property type="evidence" value="ECO:0007669"/>
    <property type="project" value="InterPro"/>
</dbReference>
<feature type="compositionally biased region" description="Low complexity" evidence="6">
    <location>
        <begin position="96"/>
        <end position="109"/>
    </location>
</feature>
<evidence type="ECO:0000256" key="7">
    <source>
        <dbReference type="SAM" id="Phobius"/>
    </source>
</evidence>
<dbReference type="InterPro" id="IPR045127">
    <property type="entry name" value="TAF11-like"/>
</dbReference>
<evidence type="ECO:0000256" key="2">
    <source>
        <dbReference type="ARBA" id="ARBA00009788"/>
    </source>
</evidence>
<evidence type="ECO:0000313" key="10">
    <source>
        <dbReference type="Proteomes" id="UP000271974"/>
    </source>
</evidence>
<evidence type="ECO:0000256" key="4">
    <source>
        <dbReference type="ARBA" id="ARBA00023163"/>
    </source>
</evidence>
<evidence type="ECO:0000256" key="6">
    <source>
        <dbReference type="SAM" id="MobiDB-lite"/>
    </source>
</evidence>
<feature type="domain" description="TAFII28-like protein" evidence="8">
    <location>
        <begin position="217"/>
        <end position="302"/>
    </location>
</feature>
<dbReference type="AlphaFoldDB" id="A0A433SUF2"/>
<reference evidence="9 10" key="1">
    <citation type="submission" date="2019-01" db="EMBL/GenBank/DDBJ databases">
        <title>A draft genome assembly of the solar-powered sea slug Elysia chlorotica.</title>
        <authorList>
            <person name="Cai H."/>
            <person name="Li Q."/>
            <person name="Fang X."/>
            <person name="Li J."/>
            <person name="Curtis N.E."/>
            <person name="Altenburger A."/>
            <person name="Shibata T."/>
            <person name="Feng M."/>
            <person name="Maeda T."/>
            <person name="Schwartz J.A."/>
            <person name="Shigenobu S."/>
            <person name="Lundholm N."/>
            <person name="Nishiyama T."/>
            <person name="Yang H."/>
            <person name="Hasebe M."/>
            <person name="Li S."/>
            <person name="Pierce S.K."/>
            <person name="Wang J."/>
        </authorList>
    </citation>
    <scope>NUCLEOTIDE SEQUENCE [LARGE SCALE GENOMIC DNA]</scope>
    <source>
        <strain evidence="9">EC2010</strain>
        <tissue evidence="9">Whole organism of an adult</tissue>
    </source>
</reference>
<dbReference type="Proteomes" id="UP000271974">
    <property type="component" value="Unassembled WGS sequence"/>
</dbReference>
<feature type="compositionally biased region" description="Basic and acidic residues" evidence="6">
    <location>
        <begin position="189"/>
        <end position="200"/>
    </location>
</feature>
<feature type="compositionally biased region" description="Basic and acidic residues" evidence="6">
    <location>
        <begin position="112"/>
        <end position="134"/>
    </location>
</feature>
<dbReference type="Pfam" id="PF04719">
    <property type="entry name" value="TAFII28"/>
    <property type="match status" value="1"/>
</dbReference>
<keyword evidence="7" id="KW-0472">Membrane</keyword>
<accession>A0A433SUF2</accession>
<feature type="region of interest" description="Disordered" evidence="6">
    <location>
        <begin position="90"/>
        <end position="211"/>
    </location>
</feature>
<name>A0A433SUF2_ELYCH</name>
<keyword evidence="7" id="KW-1133">Transmembrane helix</keyword>
<dbReference type="STRING" id="188477.A0A433SUF2"/>
<dbReference type="PANTHER" id="PTHR13218">
    <property type="entry name" value="TRANSCRIPTION INITIATION FACTOR TFIID SUBUNIT 11-RELATED"/>
    <property type="match status" value="1"/>
</dbReference>
<feature type="non-terminal residue" evidence="9">
    <location>
        <position position="1"/>
    </location>
</feature>
<dbReference type="InterPro" id="IPR006809">
    <property type="entry name" value="TAFII28_dom"/>
</dbReference>
<proteinExistence type="inferred from homology"/>
<sequence>GVVTYTSSSVLFTLFPQPFCPPPQILLFLNYIILGFLSCGIGSDKLSASNMTTPSASTSLESNIDLELQSIGDPSLQEETPKLFQKENTTISGVDSSPQGKGGSSPQSSRDSTPERRASSSERENLSDHEKTPERSGVTGTADASHGGKSTKKGNSGPSPSSSSQSPNVGASSSSSPSVAPSSQGGQKRKPEMSEEEVRQVLKKHQKQEEERMKMQVLVSNFSEEQLNRYEMFRRATFPKAAIKRLMQNITGTTISQNVVIAMSGISKVFVGEVIETALDVMEEWGESAPLQPRHLREAVRRLKNKEMIPTTKSKKVLF</sequence>
<dbReference type="GO" id="GO:0016251">
    <property type="term" value="F:RNA polymerase II general transcription initiation factor activity"/>
    <property type="evidence" value="ECO:0007669"/>
    <property type="project" value="TreeGrafter"/>
</dbReference>
<evidence type="ECO:0000256" key="1">
    <source>
        <dbReference type="ARBA" id="ARBA00004123"/>
    </source>
</evidence>
<keyword evidence="5" id="KW-0539">Nucleus</keyword>
<dbReference type="FunFam" id="1.10.20.10:FF:000025">
    <property type="entry name" value="Transcription initiation factor TFIID subunit 11"/>
    <property type="match status" value="1"/>
</dbReference>
<organism evidence="9 10">
    <name type="scientific">Elysia chlorotica</name>
    <name type="common">Eastern emerald elysia</name>
    <name type="synonym">Sea slug</name>
    <dbReference type="NCBI Taxonomy" id="188477"/>
    <lineage>
        <taxon>Eukaryota</taxon>
        <taxon>Metazoa</taxon>
        <taxon>Spiralia</taxon>
        <taxon>Lophotrochozoa</taxon>
        <taxon>Mollusca</taxon>
        <taxon>Gastropoda</taxon>
        <taxon>Heterobranchia</taxon>
        <taxon>Euthyneura</taxon>
        <taxon>Panpulmonata</taxon>
        <taxon>Sacoglossa</taxon>
        <taxon>Placobranchoidea</taxon>
        <taxon>Plakobranchidae</taxon>
        <taxon>Elysia</taxon>
    </lineage>
</organism>
<feature type="transmembrane region" description="Helical" evidence="7">
    <location>
        <begin position="25"/>
        <end position="43"/>
    </location>
</feature>
<comment type="caution">
    <text evidence="9">The sequence shown here is derived from an EMBL/GenBank/DDBJ whole genome shotgun (WGS) entry which is preliminary data.</text>
</comment>
<evidence type="ECO:0000259" key="8">
    <source>
        <dbReference type="Pfam" id="PF04719"/>
    </source>
</evidence>
<evidence type="ECO:0000313" key="9">
    <source>
        <dbReference type="EMBL" id="RUS72916.1"/>
    </source>
</evidence>
<feature type="compositionally biased region" description="Low complexity" evidence="6">
    <location>
        <begin position="154"/>
        <end position="186"/>
    </location>
</feature>
<protein>
    <recommendedName>
        <fullName evidence="8">TAFII28-like protein domain-containing protein</fullName>
    </recommendedName>
</protein>
<dbReference type="SUPFAM" id="SSF47113">
    <property type="entry name" value="Histone-fold"/>
    <property type="match status" value="1"/>
</dbReference>
<dbReference type="InterPro" id="IPR009072">
    <property type="entry name" value="Histone-fold"/>
</dbReference>
<dbReference type="EMBL" id="RQTK01001000">
    <property type="protein sequence ID" value="RUS72916.1"/>
    <property type="molecule type" value="Genomic_DNA"/>
</dbReference>
<gene>
    <name evidence="9" type="ORF">EGW08_019312</name>
</gene>
<keyword evidence="7" id="KW-0812">Transmembrane</keyword>
<dbReference type="OrthoDB" id="28335at2759"/>
<keyword evidence="4" id="KW-0804">Transcription</keyword>
<keyword evidence="3" id="KW-0805">Transcription regulation</keyword>
<dbReference type="Gene3D" id="1.10.20.10">
    <property type="entry name" value="Histone, subunit A"/>
    <property type="match status" value="1"/>
</dbReference>
<dbReference type="CDD" id="cd08048">
    <property type="entry name" value="HFD_TAF11"/>
    <property type="match status" value="1"/>
</dbReference>
<dbReference type="GO" id="GO:0046982">
    <property type="term" value="F:protein heterodimerization activity"/>
    <property type="evidence" value="ECO:0007669"/>
    <property type="project" value="InterPro"/>
</dbReference>
<evidence type="ECO:0000256" key="3">
    <source>
        <dbReference type="ARBA" id="ARBA00023015"/>
    </source>
</evidence>
<evidence type="ECO:0000256" key="5">
    <source>
        <dbReference type="ARBA" id="ARBA00023242"/>
    </source>
</evidence>
<keyword evidence="10" id="KW-1185">Reference proteome</keyword>
<comment type="similarity">
    <text evidence="2">Belongs to the TAF11 family.</text>
</comment>
<dbReference type="PANTHER" id="PTHR13218:SF8">
    <property type="entry name" value="TRANSCRIPTION INITIATION FACTOR TFIID SUBUNIT 11"/>
    <property type="match status" value="1"/>
</dbReference>